<evidence type="ECO:0000313" key="1">
    <source>
        <dbReference type="EMBL" id="MCI4394021.1"/>
    </source>
</evidence>
<name>A0ACC5XSE2_PANGG</name>
<accession>A0ACC5XSE2</accession>
<dbReference type="Proteomes" id="UP000829447">
    <property type="component" value="Linkage Group LG26"/>
</dbReference>
<sequence>MNIIAVSVILFGAVPNVVSEGVRVKGPLGGNASVHCSYDKGSESYPKYFSKGKPKTELVRLNSRGMWPQDSRFSLEDDKENRVFTVTIRNLSVEDAGLYWCGVDQWLWDFLTEVNLDVVQDVVQDVAQDATSENAFVSQTTSSATVTRQRTTEPPDQQTFIRDKSVHLGVSLAVVMLLCGTTNAIFFIMKNNKAKAGASTQSENYTQHDVDNCMYDKILPTNSISLATIQSTDSTIYATPTSRRTRTLSPPSHSEPAAIQGCSGETQLQHPEAVVYSVIPSSPTCPQPQSYAPLITSTQSVSLLYSKLCFEQRSHVLNDTSAFPEESHDVYATVQQH</sequence>
<dbReference type="EMBL" id="CM040479">
    <property type="protein sequence ID" value="MCI4394021.1"/>
    <property type="molecule type" value="Genomic_DNA"/>
</dbReference>
<proteinExistence type="predicted"/>
<protein>
    <submittedName>
        <fullName evidence="1">Uncharacterized protein</fullName>
    </submittedName>
</protein>
<reference evidence="1 2" key="1">
    <citation type="journal article" date="2022" name="bioRxiv">
        <title>An ancient truncated duplication of the anti-Mullerian hormone receptor type 2 gene is a potential conserved master sex determinant in the Pangasiidae catfish family.</title>
        <authorList>
            <person name="Wen M."/>
            <person name="Pan Q."/>
            <person name="Jouanno E."/>
            <person name="Montfort J."/>
            <person name="Zahm M."/>
            <person name="Cabau C."/>
            <person name="Klopp C."/>
            <person name="Iampietro C."/>
            <person name="Roques C."/>
            <person name="Bouchez O."/>
            <person name="Castinel A."/>
            <person name="Donnadieu C."/>
            <person name="Parrinello H."/>
            <person name="Poncet C."/>
            <person name="Belmonte E."/>
            <person name="Gautier V."/>
            <person name="Avarre J.-C."/>
            <person name="Dugue R."/>
            <person name="Gustiano R."/>
            <person name="Ha T.T.T."/>
            <person name="Campet M."/>
            <person name="Sriphairoj K."/>
            <person name="Ribolli J."/>
            <person name="de Almeida F.L."/>
            <person name="Desvignes T."/>
            <person name="Postlethwait J.H."/>
            <person name="Bucao C.F."/>
            <person name="Robinson-Rechavi M."/>
            <person name="Bobe J."/>
            <person name="Herpin A."/>
            <person name="Guiguen Y."/>
        </authorList>
    </citation>
    <scope>NUCLEOTIDE SEQUENCE [LARGE SCALE GENOMIC DNA]</scope>
    <source>
        <strain evidence="1">YG-Dec2019</strain>
    </source>
</reference>
<evidence type="ECO:0000313" key="2">
    <source>
        <dbReference type="Proteomes" id="UP000829447"/>
    </source>
</evidence>
<gene>
    <name evidence="1" type="ORF">PGIGA_G00164150</name>
</gene>
<organism evidence="1 2">
    <name type="scientific">Pangasianodon gigas</name>
    <name type="common">Mekong giant catfish</name>
    <name type="synonym">Pangasius gigas</name>
    <dbReference type="NCBI Taxonomy" id="30993"/>
    <lineage>
        <taxon>Eukaryota</taxon>
        <taxon>Metazoa</taxon>
        <taxon>Chordata</taxon>
        <taxon>Craniata</taxon>
        <taxon>Vertebrata</taxon>
        <taxon>Euteleostomi</taxon>
        <taxon>Actinopterygii</taxon>
        <taxon>Neopterygii</taxon>
        <taxon>Teleostei</taxon>
        <taxon>Ostariophysi</taxon>
        <taxon>Siluriformes</taxon>
        <taxon>Pangasiidae</taxon>
        <taxon>Pangasianodon</taxon>
    </lineage>
</organism>
<comment type="caution">
    <text evidence="1">The sequence shown here is derived from an EMBL/GenBank/DDBJ whole genome shotgun (WGS) entry which is preliminary data.</text>
</comment>
<keyword evidence="2" id="KW-1185">Reference proteome</keyword>